<dbReference type="SMART" id="SM00248">
    <property type="entry name" value="ANK"/>
    <property type="match status" value="7"/>
</dbReference>
<feature type="repeat" description="ANK" evidence="3">
    <location>
        <begin position="507"/>
        <end position="540"/>
    </location>
</feature>
<keyword evidence="4" id="KW-0812">Transmembrane</keyword>
<feature type="domain" description="DUF3447" evidence="5">
    <location>
        <begin position="254"/>
        <end position="320"/>
    </location>
</feature>
<sequence length="606" mass="70409">MIKQKIEVNDEFDEIIELQEKLFKIIKSNLKEEEDIDEIRQNYLTDRIYFSQLLKTLAAIIRARPLLLSNVIDFISSISEQIKQFFTTSEIIFYFSFNLSAIYHLLSIQLIPFEDLMNESIYRSINFFVFFIPEIETNDNFYYSNTFNNSYYMKIFRQNNNNESIEKKRKSGMNETRLARIIATDDVEALQSMISKENMDLNYQIQKSDFETNEFLKKLKTRITMIEYSAFLGSVTIFKFLLLSGAYLHPFIAELATAGGNADIIHMLEQHHIKFNQSCLGASIVCHRNELFEYIHSNYDVHFTSHHLLLSVKFYNFFCFNLILSENPSFLSENITFLPDMLEQACITGNLEVFSFLAKFVDASQYKNSKHDMFTLSCLSGFVEIVMHLLNMNEIDKNFVNSNLENPLHKASLNGHLDVVKLLVNSHLYQLNQPTKMNETALHYAVNRGHYNIVKFFINDCKDEININCISKAWMTPLMLAAEKGFYNIVVLLCSSEKVDLNCKDFMGRTALHIAALNGYTQIVSFLINLNGIELNSPDKNGSTPLHLAAQADKVDIIKILVEKNGVNLHLRDQAIFFFFCKFLMEFLYLFVFIIMSFMQLQQKIQ</sequence>
<feature type="transmembrane region" description="Helical" evidence="4">
    <location>
        <begin position="91"/>
        <end position="113"/>
    </location>
</feature>
<dbReference type="Pfam" id="PF11929">
    <property type="entry name" value="DUF3447"/>
    <property type="match status" value="1"/>
</dbReference>
<evidence type="ECO:0000256" key="3">
    <source>
        <dbReference type="PROSITE-ProRule" id="PRU00023"/>
    </source>
</evidence>
<dbReference type="PROSITE" id="PS50088">
    <property type="entry name" value="ANK_REPEAT"/>
    <property type="match status" value="4"/>
</dbReference>
<dbReference type="PROSITE" id="PS50297">
    <property type="entry name" value="ANK_REP_REGION"/>
    <property type="match status" value="4"/>
</dbReference>
<dbReference type="InterPro" id="IPR002110">
    <property type="entry name" value="Ankyrin_rpt"/>
</dbReference>
<feature type="repeat" description="ANK" evidence="3">
    <location>
        <begin position="437"/>
        <end position="459"/>
    </location>
</feature>
<protein>
    <recommendedName>
        <fullName evidence="5">DUF3447 domain-containing protein</fullName>
    </recommendedName>
</protein>
<dbReference type="PANTHER" id="PTHR24141:SF1">
    <property type="entry name" value="2-5A-DEPENDENT RIBONUCLEASE"/>
    <property type="match status" value="1"/>
</dbReference>
<dbReference type="EMBL" id="JAPFFF010000037">
    <property type="protein sequence ID" value="KAK8842771.1"/>
    <property type="molecule type" value="Genomic_DNA"/>
</dbReference>
<keyword evidence="4" id="KW-1133">Transmembrane helix</keyword>
<dbReference type="SUPFAM" id="SSF48403">
    <property type="entry name" value="Ankyrin repeat"/>
    <property type="match status" value="2"/>
</dbReference>
<feature type="repeat" description="ANK" evidence="3">
    <location>
        <begin position="541"/>
        <end position="574"/>
    </location>
</feature>
<keyword evidence="2 3" id="KW-0040">ANK repeat</keyword>
<feature type="repeat" description="ANK" evidence="3">
    <location>
        <begin position="403"/>
        <end position="425"/>
    </location>
</feature>
<comment type="caution">
    <text evidence="6">The sequence shown here is derived from an EMBL/GenBank/DDBJ whole genome shotgun (WGS) entry which is preliminary data.</text>
</comment>
<evidence type="ECO:0000313" key="7">
    <source>
        <dbReference type="EMBL" id="KAK8842771.1"/>
    </source>
</evidence>
<keyword evidence="4" id="KW-0472">Membrane</keyword>
<accession>A0ABR2GK08</accession>
<dbReference type="Proteomes" id="UP001470230">
    <property type="component" value="Unassembled WGS sequence"/>
</dbReference>
<dbReference type="InterPro" id="IPR036770">
    <property type="entry name" value="Ankyrin_rpt-contain_sf"/>
</dbReference>
<evidence type="ECO:0000256" key="1">
    <source>
        <dbReference type="ARBA" id="ARBA00022737"/>
    </source>
</evidence>
<dbReference type="PANTHER" id="PTHR24141">
    <property type="entry name" value="2-5A-DEPENDENT RIBONUCLEASE"/>
    <property type="match status" value="1"/>
</dbReference>
<evidence type="ECO:0000259" key="5">
    <source>
        <dbReference type="Pfam" id="PF11929"/>
    </source>
</evidence>
<reference evidence="6 8" key="1">
    <citation type="submission" date="2024-04" db="EMBL/GenBank/DDBJ databases">
        <title>Tritrichomonas musculus Genome.</title>
        <authorList>
            <person name="Alves-Ferreira E."/>
            <person name="Grigg M."/>
            <person name="Lorenzi H."/>
            <person name="Galac M."/>
        </authorList>
    </citation>
    <scope>NUCLEOTIDE SEQUENCE [LARGE SCALE GENOMIC DNA]</scope>
    <source>
        <strain evidence="6 8">EAF2021</strain>
    </source>
</reference>
<keyword evidence="1" id="KW-0677">Repeat</keyword>
<dbReference type="InterPro" id="IPR020683">
    <property type="entry name" value="DUF3447"/>
</dbReference>
<dbReference type="EMBL" id="JAPFFF010000455">
    <property type="protein sequence ID" value="KAK8834254.1"/>
    <property type="molecule type" value="Genomic_DNA"/>
</dbReference>
<proteinExistence type="predicted"/>
<evidence type="ECO:0000313" key="8">
    <source>
        <dbReference type="Proteomes" id="UP001470230"/>
    </source>
</evidence>
<organism evidence="6 8">
    <name type="scientific">Tritrichomonas musculus</name>
    <dbReference type="NCBI Taxonomy" id="1915356"/>
    <lineage>
        <taxon>Eukaryota</taxon>
        <taxon>Metamonada</taxon>
        <taxon>Parabasalia</taxon>
        <taxon>Tritrichomonadida</taxon>
        <taxon>Tritrichomonadidae</taxon>
        <taxon>Tritrichomonas</taxon>
    </lineage>
</organism>
<gene>
    <name evidence="7" type="ORF">M9Y10_025636</name>
    <name evidence="6" type="ORF">M9Y10_032327</name>
</gene>
<dbReference type="Gene3D" id="1.25.40.20">
    <property type="entry name" value="Ankyrin repeat-containing domain"/>
    <property type="match status" value="1"/>
</dbReference>
<evidence type="ECO:0000313" key="6">
    <source>
        <dbReference type="EMBL" id="KAK8834254.1"/>
    </source>
</evidence>
<evidence type="ECO:0000256" key="4">
    <source>
        <dbReference type="SAM" id="Phobius"/>
    </source>
</evidence>
<keyword evidence="8" id="KW-1185">Reference proteome</keyword>
<feature type="transmembrane region" description="Helical" evidence="4">
    <location>
        <begin position="575"/>
        <end position="599"/>
    </location>
</feature>
<evidence type="ECO:0000256" key="2">
    <source>
        <dbReference type="ARBA" id="ARBA00023043"/>
    </source>
</evidence>
<name>A0ABR2GK08_9EUKA</name>
<dbReference type="Pfam" id="PF12796">
    <property type="entry name" value="Ank_2"/>
    <property type="match status" value="2"/>
</dbReference>